<feature type="compositionally biased region" description="Polar residues" evidence="1">
    <location>
        <begin position="1"/>
        <end position="15"/>
    </location>
</feature>
<proteinExistence type="predicted"/>
<evidence type="ECO:0000256" key="1">
    <source>
        <dbReference type="SAM" id="MobiDB-lite"/>
    </source>
</evidence>
<name>A0A8H7CW36_9AGAR</name>
<dbReference type="OrthoDB" id="3217075at2759"/>
<protein>
    <submittedName>
        <fullName evidence="2">Uncharacterized protein</fullName>
    </submittedName>
</protein>
<feature type="region of interest" description="Disordered" evidence="1">
    <location>
        <begin position="1"/>
        <end position="21"/>
    </location>
</feature>
<feature type="compositionally biased region" description="Basic residues" evidence="1">
    <location>
        <begin position="99"/>
        <end position="110"/>
    </location>
</feature>
<feature type="region of interest" description="Disordered" evidence="1">
    <location>
        <begin position="167"/>
        <end position="187"/>
    </location>
</feature>
<feature type="compositionally biased region" description="Basic and acidic residues" evidence="1">
    <location>
        <begin position="176"/>
        <end position="187"/>
    </location>
</feature>
<reference evidence="2" key="1">
    <citation type="submission" date="2020-05" db="EMBL/GenBank/DDBJ databases">
        <title>Mycena genomes resolve the evolution of fungal bioluminescence.</title>
        <authorList>
            <person name="Tsai I.J."/>
        </authorList>
    </citation>
    <scope>NUCLEOTIDE SEQUENCE</scope>
    <source>
        <strain evidence="2">CCC161011</strain>
    </source>
</reference>
<evidence type="ECO:0000313" key="3">
    <source>
        <dbReference type="Proteomes" id="UP000620124"/>
    </source>
</evidence>
<keyword evidence="3" id="KW-1185">Reference proteome</keyword>
<comment type="caution">
    <text evidence="2">The sequence shown here is derived from an EMBL/GenBank/DDBJ whole genome shotgun (WGS) entry which is preliminary data.</text>
</comment>
<accession>A0A8H7CW36</accession>
<feature type="region of interest" description="Disordered" evidence="1">
    <location>
        <begin position="57"/>
        <end position="123"/>
    </location>
</feature>
<evidence type="ECO:0000313" key="2">
    <source>
        <dbReference type="EMBL" id="KAF7352674.1"/>
    </source>
</evidence>
<dbReference type="EMBL" id="JACAZI010000009">
    <property type="protein sequence ID" value="KAF7352674.1"/>
    <property type="molecule type" value="Genomic_DNA"/>
</dbReference>
<dbReference type="Proteomes" id="UP000620124">
    <property type="component" value="Unassembled WGS sequence"/>
</dbReference>
<dbReference type="AlphaFoldDB" id="A0A8H7CW36"/>
<organism evidence="2 3">
    <name type="scientific">Mycena venus</name>
    <dbReference type="NCBI Taxonomy" id="2733690"/>
    <lineage>
        <taxon>Eukaryota</taxon>
        <taxon>Fungi</taxon>
        <taxon>Dikarya</taxon>
        <taxon>Basidiomycota</taxon>
        <taxon>Agaricomycotina</taxon>
        <taxon>Agaricomycetes</taxon>
        <taxon>Agaricomycetidae</taxon>
        <taxon>Agaricales</taxon>
        <taxon>Marasmiineae</taxon>
        <taxon>Mycenaceae</taxon>
        <taxon>Mycena</taxon>
    </lineage>
</organism>
<gene>
    <name evidence="2" type="ORF">MVEN_01233200</name>
</gene>
<sequence>MTVSPFPSSSRLTENNDGEPNFTHLIDKLDSLAKFYQKQLEWVDSSTRVEVNIVEESDADDELSETEIPSLRAKPLPPTTLRRMHWRRQMRSLEAKLNGKARKDRRKSASRRPIPSTSSRQQVEEAMGSHYILAMFGQIIGARMESCRRVQKLAAFNRFKDKRVIARSPDQPGVENGRERSMEDIVH</sequence>